<dbReference type="PATRIC" id="fig|1003181.4.peg.6692"/>
<comment type="catalytic activity">
    <reaction evidence="3">
        <text>L-aspartate + L-glutamine + ATP + H2O = L-asparagine + L-glutamate + AMP + diphosphate + H(+)</text>
        <dbReference type="Rhea" id="RHEA:12228"/>
        <dbReference type="ChEBI" id="CHEBI:15377"/>
        <dbReference type="ChEBI" id="CHEBI:15378"/>
        <dbReference type="ChEBI" id="CHEBI:29985"/>
        <dbReference type="ChEBI" id="CHEBI:29991"/>
        <dbReference type="ChEBI" id="CHEBI:30616"/>
        <dbReference type="ChEBI" id="CHEBI:33019"/>
        <dbReference type="ChEBI" id="CHEBI:58048"/>
        <dbReference type="ChEBI" id="CHEBI:58359"/>
        <dbReference type="ChEBI" id="CHEBI:456215"/>
        <dbReference type="EC" id="6.3.5.4"/>
    </reaction>
</comment>
<evidence type="ECO:0000259" key="4">
    <source>
        <dbReference type="Pfam" id="PF00733"/>
    </source>
</evidence>
<dbReference type="GO" id="GO:0006529">
    <property type="term" value="P:asparagine biosynthetic process"/>
    <property type="evidence" value="ECO:0007669"/>
    <property type="project" value="InterPro"/>
</dbReference>
<dbReference type="Proteomes" id="UP000076962">
    <property type="component" value="Unassembled WGS sequence"/>
</dbReference>
<dbReference type="SUPFAM" id="SSF52402">
    <property type="entry name" value="Adenine nucleotide alpha hydrolases-like"/>
    <property type="match status" value="1"/>
</dbReference>
<dbReference type="CDD" id="cd01991">
    <property type="entry name" value="Asn_synthase_B_C"/>
    <property type="match status" value="1"/>
</dbReference>
<accession>A0A176RU68</accession>
<reference evidence="5 6" key="1">
    <citation type="submission" date="2016-05" db="EMBL/GenBank/DDBJ databases">
        <title>Single-cell genome of chain-forming Candidatus Thiomargarita nelsonii and comparison to other large sulfur-oxidizing bacteria.</title>
        <authorList>
            <person name="Winkel M."/>
            <person name="Salman V."/>
            <person name="Woyke T."/>
            <person name="Schulz-Vogt H."/>
            <person name="Richter M."/>
            <person name="Flood B."/>
            <person name="Bailey J."/>
            <person name="Amann R."/>
            <person name="Mussmann M."/>
        </authorList>
    </citation>
    <scope>NUCLEOTIDE SEQUENCE [LARGE SCALE GENOMIC DNA]</scope>
    <source>
        <strain evidence="5 6">THI036</strain>
    </source>
</reference>
<dbReference type="AlphaFoldDB" id="A0A176RU68"/>
<comment type="caution">
    <text evidence="5">The sequence shown here is derived from an EMBL/GenBank/DDBJ whole genome shotgun (WGS) entry which is preliminary data.</text>
</comment>
<organism evidence="5 6">
    <name type="scientific">Candidatus Thiomargarita nelsonii</name>
    <dbReference type="NCBI Taxonomy" id="1003181"/>
    <lineage>
        <taxon>Bacteria</taxon>
        <taxon>Pseudomonadati</taxon>
        <taxon>Pseudomonadota</taxon>
        <taxon>Gammaproteobacteria</taxon>
        <taxon>Thiotrichales</taxon>
        <taxon>Thiotrichaceae</taxon>
        <taxon>Thiomargarita</taxon>
    </lineage>
</organism>
<name>A0A176RU68_9GAMM</name>
<evidence type="ECO:0000313" key="5">
    <source>
        <dbReference type="EMBL" id="OAD19290.1"/>
    </source>
</evidence>
<dbReference type="PANTHER" id="PTHR43284:SF1">
    <property type="entry name" value="ASPARAGINE SYNTHETASE"/>
    <property type="match status" value="1"/>
</dbReference>
<dbReference type="Pfam" id="PF00733">
    <property type="entry name" value="Asn_synthase"/>
    <property type="match status" value="1"/>
</dbReference>
<dbReference type="PANTHER" id="PTHR43284">
    <property type="entry name" value="ASPARAGINE SYNTHETASE (GLUTAMINE-HYDROLYZING)"/>
    <property type="match status" value="1"/>
</dbReference>
<dbReference type="InterPro" id="IPR001962">
    <property type="entry name" value="Asn_synthase"/>
</dbReference>
<comment type="pathway">
    <text evidence="1">Amino-acid biosynthesis; L-asparagine biosynthesis; L-asparagine from L-aspartate (L-Gln route): step 1/1.</text>
</comment>
<feature type="domain" description="Asparagine synthetase" evidence="4">
    <location>
        <begin position="4"/>
        <end position="209"/>
    </location>
</feature>
<keyword evidence="6" id="KW-1185">Reference proteome</keyword>
<dbReference type="EMBL" id="LUTY01002863">
    <property type="protein sequence ID" value="OAD19290.1"/>
    <property type="molecule type" value="Genomic_DNA"/>
</dbReference>
<dbReference type="InterPro" id="IPR014729">
    <property type="entry name" value="Rossmann-like_a/b/a_fold"/>
</dbReference>
<gene>
    <name evidence="5" type="ORF">THIOM_005088</name>
</gene>
<sequence length="213" mass="25202">MLRQVFKPIRDEVSQVWTRDIFRDVFVNQVSQLTRPEDYINHSLYFEAKTFLHGLLTVEDKLSMAHSLETRVPFLDNDLVDFAMRLPVSVKLRNLGEVVRLNENEPGGKTAKYFKKTNDGKLLLRQVMARYIPSDIAEADKQGFSAPDASWFKGESIDYVRREILNRQAWLYEYLDYDTVSNLVMEHLEGRQNRRLLVWSLLNVEWWLKKFLK</sequence>
<protein>
    <recommendedName>
        <fullName evidence="2">asparagine synthase (glutamine-hydrolyzing)</fullName>
        <ecNumber evidence="2">6.3.5.4</ecNumber>
    </recommendedName>
</protein>
<dbReference type="GO" id="GO:0004066">
    <property type="term" value="F:asparagine synthase (glutamine-hydrolyzing) activity"/>
    <property type="evidence" value="ECO:0007669"/>
    <property type="project" value="UniProtKB-EC"/>
</dbReference>
<dbReference type="InterPro" id="IPR051786">
    <property type="entry name" value="ASN_synthetase/amidase"/>
</dbReference>
<proteinExistence type="predicted"/>
<evidence type="ECO:0000256" key="1">
    <source>
        <dbReference type="ARBA" id="ARBA00005187"/>
    </source>
</evidence>
<evidence type="ECO:0000256" key="3">
    <source>
        <dbReference type="ARBA" id="ARBA00048741"/>
    </source>
</evidence>
<evidence type="ECO:0000256" key="2">
    <source>
        <dbReference type="ARBA" id="ARBA00012737"/>
    </source>
</evidence>
<dbReference type="EC" id="6.3.5.4" evidence="2"/>
<dbReference type="Gene3D" id="3.40.50.620">
    <property type="entry name" value="HUPs"/>
    <property type="match status" value="1"/>
</dbReference>
<evidence type="ECO:0000313" key="6">
    <source>
        <dbReference type="Proteomes" id="UP000076962"/>
    </source>
</evidence>
<dbReference type="GO" id="GO:0005829">
    <property type="term" value="C:cytosol"/>
    <property type="evidence" value="ECO:0007669"/>
    <property type="project" value="TreeGrafter"/>
</dbReference>